<comment type="subcellular location">
    <subcellularLocation>
        <location evidence="1">Cell membrane</location>
        <topology evidence="1">Multi-pass membrane protein</topology>
    </subcellularLocation>
</comment>
<keyword evidence="5 6" id="KW-0472">Membrane</keyword>
<keyword evidence="3 6" id="KW-0812">Transmembrane</keyword>
<gene>
    <name evidence="7" type="ORF">GALL_310470</name>
</gene>
<dbReference type="PANTHER" id="PTHR30250">
    <property type="entry name" value="PST FAMILY PREDICTED COLANIC ACID TRANSPORTER"/>
    <property type="match status" value="1"/>
</dbReference>
<evidence type="ECO:0000256" key="6">
    <source>
        <dbReference type="SAM" id="Phobius"/>
    </source>
</evidence>
<evidence type="ECO:0000256" key="3">
    <source>
        <dbReference type="ARBA" id="ARBA00022692"/>
    </source>
</evidence>
<keyword evidence="4 6" id="KW-1133">Transmembrane helix</keyword>
<feature type="transmembrane region" description="Helical" evidence="6">
    <location>
        <begin position="95"/>
        <end position="115"/>
    </location>
</feature>
<feature type="transmembrane region" description="Helical" evidence="6">
    <location>
        <begin position="321"/>
        <end position="341"/>
    </location>
</feature>
<feature type="transmembrane region" description="Helical" evidence="6">
    <location>
        <begin position="197"/>
        <end position="216"/>
    </location>
</feature>
<comment type="caution">
    <text evidence="7">The sequence shown here is derived from an EMBL/GenBank/DDBJ whole genome shotgun (WGS) entry which is preliminary data.</text>
</comment>
<reference evidence="7" key="1">
    <citation type="submission" date="2016-10" db="EMBL/GenBank/DDBJ databases">
        <title>Sequence of Gallionella enrichment culture.</title>
        <authorList>
            <person name="Poehlein A."/>
            <person name="Muehling M."/>
            <person name="Daniel R."/>
        </authorList>
    </citation>
    <scope>NUCLEOTIDE SEQUENCE</scope>
</reference>
<evidence type="ECO:0000256" key="1">
    <source>
        <dbReference type="ARBA" id="ARBA00004651"/>
    </source>
</evidence>
<evidence type="ECO:0000256" key="4">
    <source>
        <dbReference type="ARBA" id="ARBA00022989"/>
    </source>
</evidence>
<feature type="transmembrane region" description="Helical" evidence="6">
    <location>
        <begin position="136"/>
        <end position="152"/>
    </location>
</feature>
<dbReference type="GO" id="GO:0005886">
    <property type="term" value="C:plasma membrane"/>
    <property type="evidence" value="ECO:0007669"/>
    <property type="project" value="UniProtKB-SubCell"/>
</dbReference>
<feature type="transmembrane region" description="Helical" evidence="6">
    <location>
        <begin position="236"/>
        <end position="261"/>
    </location>
</feature>
<protein>
    <recommendedName>
        <fullName evidence="8">Polysaccharide biosynthesis protein</fullName>
    </recommendedName>
</protein>
<accession>A0A1J5RBQ3</accession>
<evidence type="ECO:0000256" key="5">
    <source>
        <dbReference type="ARBA" id="ARBA00023136"/>
    </source>
</evidence>
<dbReference type="EMBL" id="MLJW01000441">
    <property type="protein sequence ID" value="OIQ87091.1"/>
    <property type="molecule type" value="Genomic_DNA"/>
</dbReference>
<feature type="transmembrane region" description="Helical" evidence="6">
    <location>
        <begin position="353"/>
        <end position="371"/>
    </location>
</feature>
<evidence type="ECO:0000256" key="2">
    <source>
        <dbReference type="ARBA" id="ARBA00022475"/>
    </source>
</evidence>
<proteinExistence type="predicted"/>
<evidence type="ECO:0000313" key="7">
    <source>
        <dbReference type="EMBL" id="OIQ87091.1"/>
    </source>
</evidence>
<feature type="transmembrane region" description="Helical" evidence="6">
    <location>
        <begin position="377"/>
        <end position="397"/>
    </location>
</feature>
<dbReference type="AlphaFoldDB" id="A0A1J5RBQ3"/>
<evidence type="ECO:0008006" key="8">
    <source>
        <dbReference type="Google" id="ProtNLM"/>
    </source>
</evidence>
<feature type="transmembrane region" description="Helical" evidence="6">
    <location>
        <begin position="68"/>
        <end position="89"/>
    </location>
</feature>
<feature type="transmembrane region" description="Helical" evidence="6">
    <location>
        <begin position="158"/>
        <end position="176"/>
    </location>
</feature>
<sequence length="405" mass="44253">MLGLLVGVRVLTELLDPVAYGELALGMTVSTLVNQTVLGPLGGGIIRFYAPATEQGDFGSYLSAALRLVVSATGIIVLMALIVVVGLMVTGRTKWLAIMVVALVFATLSGYNSILSGIQNAARQRSIVALHQGAEPWVRFFVAAGFVLWLGATSTAAMAGYGVATMMVLGSQYVIFRKIGNRNGSGESKAQFWRDEIWKFSWPVSIFGVFTWAQLVSDRWALEHFSTMQEVGLYAVLFQLGYYPMSIASGMAMQLLVPIFYQRAGDASDDIRNANVSSLSWRLTWLTLGGTGIAFLLAYLLHTQIFRFFVAKEYMSVSYLLPWMLLAGGVFAASQTIALNLMSQMKTRTMMSAKIITALLGVMLNCAGAYWYGTQGIVAASILFSVLFFVWMAWLSIKNGERNCL</sequence>
<name>A0A1J5RBQ3_9ZZZZ</name>
<feature type="transmembrane region" description="Helical" evidence="6">
    <location>
        <begin position="282"/>
        <end position="301"/>
    </location>
</feature>
<organism evidence="7">
    <name type="scientific">mine drainage metagenome</name>
    <dbReference type="NCBI Taxonomy" id="410659"/>
    <lineage>
        <taxon>unclassified sequences</taxon>
        <taxon>metagenomes</taxon>
        <taxon>ecological metagenomes</taxon>
    </lineage>
</organism>
<dbReference type="PANTHER" id="PTHR30250:SF11">
    <property type="entry name" value="O-ANTIGEN TRANSPORTER-RELATED"/>
    <property type="match status" value="1"/>
</dbReference>
<dbReference type="InterPro" id="IPR050833">
    <property type="entry name" value="Poly_Biosynth_Transport"/>
</dbReference>
<keyword evidence="2" id="KW-1003">Cell membrane</keyword>